<evidence type="ECO:0000259" key="1">
    <source>
        <dbReference type="Pfam" id="PF00117"/>
    </source>
</evidence>
<dbReference type="PANTHER" id="PTHR42695">
    <property type="entry name" value="GLUTAMINE AMIDOTRANSFERASE YLR126C-RELATED"/>
    <property type="match status" value="1"/>
</dbReference>
<feature type="domain" description="Glutamine amidotransferase" evidence="1">
    <location>
        <begin position="58"/>
        <end position="201"/>
    </location>
</feature>
<dbReference type="InterPro" id="IPR029062">
    <property type="entry name" value="Class_I_gatase-like"/>
</dbReference>
<dbReference type="PROSITE" id="PS51273">
    <property type="entry name" value="GATASE_TYPE_1"/>
    <property type="match status" value="1"/>
</dbReference>
<name>A0A5C8NFE5_9ACTN</name>
<dbReference type="RefSeq" id="WP_147687517.1">
    <property type="nucleotide sequence ID" value="NZ_VDUX01000008.1"/>
</dbReference>
<dbReference type="Gene3D" id="3.40.50.880">
    <property type="match status" value="1"/>
</dbReference>
<evidence type="ECO:0000313" key="3">
    <source>
        <dbReference type="Proteomes" id="UP000321571"/>
    </source>
</evidence>
<reference evidence="2 3" key="1">
    <citation type="submission" date="2019-06" db="EMBL/GenBank/DDBJ databases">
        <title>Aeromicrobium sp. nov., isolated from a maize field.</title>
        <authorList>
            <person name="Lin S.-Y."/>
            <person name="Tsai C.-F."/>
            <person name="Young C.-C."/>
        </authorList>
    </citation>
    <scope>NUCLEOTIDE SEQUENCE [LARGE SCALE GENOMIC DNA]</scope>
    <source>
        <strain evidence="2 3">CC-CFT486</strain>
    </source>
</reference>
<dbReference type="AlphaFoldDB" id="A0A5C8NFE5"/>
<keyword evidence="2" id="KW-0315">Glutamine amidotransferase</keyword>
<dbReference type="Pfam" id="PF00117">
    <property type="entry name" value="GATase"/>
    <property type="match status" value="1"/>
</dbReference>
<dbReference type="Proteomes" id="UP000321571">
    <property type="component" value="Unassembled WGS sequence"/>
</dbReference>
<dbReference type="CDD" id="cd01741">
    <property type="entry name" value="GATase1_1"/>
    <property type="match status" value="1"/>
</dbReference>
<comment type="caution">
    <text evidence="2">The sequence shown here is derived from an EMBL/GenBank/DDBJ whole genome shotgun (WGS) entry which is preliminary data.</text>
</comment>
<evidence type="ECO:0000313" key="2">
    <source>
        <dbReference type="EMBL" id="TXL57248.1"/>
    </source>
</evidence>
<protein>
    <submittedName>
        <fullName evidence="2">Glutamine amidotransferase</fullName>
    </submittedName>
</protein>
<gene>
    <name evidence="2" type="ORF">FHP06_14475</name>
</gene>
<dbReference type="GO" id="GO:0016740">
    <property type="term" value="F:transferase activity"/>
    <property type="evidence" value="ECO:0007669"/>
    <property type="project" value="UniProtKB-KW"/>
</dbReference>
<keyword evidence="3" id="KW-1185">Reference proteome</keyword>
<keyword evidence="2" id="KW-0808">Transferase</keyword>
<dbReference type="InterPro" id="IPR044992">
    <property type="entry name" value="ChyE-like"/>
</dbReference>
<dbReference type="EMBL" id="VDUX01000008">
    <property type="protein sequence ID" value="TXL57248.1"/>
    <property type="molecule type" value="Genomic_DNA"/>
</dbReference>
<dbReference type="InterPro" id="IPR017926">
    <property type="entry name" value="GATASE"/>
</dbReference>
<dbReference type="NCBIfam" id="NF005743">
    <property type="entry name" value="PRK07567.1"/>
    <property type="match status" value="1"/>
</dbReference>
<sequence>MAHTGTVLVVKPFLLLATRAEDPAADGEHDAFLRFGGLRDDQLERRRLEQEPLGTVDLDAYSGIILGGSPYNVSDSEDVKSDAQRRVEAELLALLDEVVERDYPFLGACYGVGLIGRHQGAVVDRAHPEPVGPMTIDLTAAGRDDPLLGILPDTFEAFLGHKENVSSLPDGVPNLASSASCPVQAFRVGSNVYATQFHPELDIPGIQTRIDVYKNYGYFAPETAQDLKDAAARSHVVHPPRIVSRFVELYAVD</sequence>
<dbReference type="SUPFAM" id="SSF52317">
    <property type="entry name" value="Class I glutamine amidotransferase-like"/>
    <property type="match status" value="1"/>
</dbReference>
<proteinExistence type="predicted"/>
<organism evidence="2 3">
    <name type="scientific">Aeromicrobium terrae</name>
    <dbReference type="NCBI Taxonomy" id="2498846"/>
    <lineage>
        <taxon>Bacteria</taxon>
        <taxon>Bacillati</taxon>
        <taxon>Actinomycetota</taxon>
        <taxon>Actinomycetes</taxon>
        <taxon>Propionibacteriales</taxon>
        <taxon>Nocardioidaceae</taxon>
        <taxon>Aeromicrobium</taxon>
    </lineage>
</organism>
<accession>A0A5C8NFE5</accession>
<dbReference type="PANTHER" id="PTHR42695:SF5">
    <property type="entry name" value="GLUTAMINE AMIDOTRANSFERASE YLR126C-RELATED"/>
    <property type="match status" value="1"/>
</dbReference>
<dbReference type="OrthoDB" id="5196541at2"/>
<dbReference type="GO" id="GO:0005829">
    <property type="term" value="C:cytosol"/>
    <property type="evidence" value="ECO:0007669"/>
    <property type="project" value="TreeGrafter"/>
</dbReference>